<dbReference type="InterPro" id="IPR032466">
    <property type="entry name" value="Metal_Hydrolase"/>
</dbReference>
<dbReference type="AlphaFoldDB" id="A0A261U1Z3"/>
<dbReference type="PANTHER" id="PTHR43135:SF3">
    <property type="entry name" value="ALPHA-D-RIBOSE 1-METHYLPHOSPHONATE 5-TRIPHOSPHATE DIPHOSPHATASE"/>
    <property type="match status" value="1"/>
</dbReference>
<evidence type="ECO:0000259" key="1">
    <source>
        <dbReference type="Pfam" id="PF01979"/>
    </source>
</evidence>
<gene>
    <name evidence="2" type="ORF">CAL25_02255</name>
</gene>
<dbReference type="SUPFAM" id="SSF51338">
    <property type="entry name" value="Composite domain of metallo-dependent hydrolases"/>
    <property type="match status" value="1"/>
</dbReference>
<dbReference type="PANTHER" id="PTHR43135">
    <property type="entry name" value="ALPHA-D-RIBOSE 1-METHYLPHOSPHONATE 5-TRIPHOSPHATE DIPHOSPHATASE"/>
    <property type="match status" value="1"/>
</dbReference>
<dbReference type="InterPro" id="IPR006680">
    <property type="entry name" value="Amidohydro-rel"/>
</dbReference>
<dbReference type="Proteomes" id="UP000216913">
    <property type="component" value="Unassembled WGS sequence"/>
</dbReference>
<accession>A0A261U1Z3</accession>
<dbReference type="OrthoDB" id="9782972at2"/>
<sequence length="409" mass="43747">MKPVIVKNCRILNTRTLVLDGPSNVLLEDGMISRISSDELAHPDADVIDAGGKTLMPGMIDCHVHVVASSFNLGRVAAMPNALALLRALPIMQGMLDRGFTTVRDAGGADWALAEAVTSGLIDGPRLFCSGKALSQTGGHGDFRERNDELDPCPCSVKIGNIGRVVDGVDNCRLAVREEIMKGATQIKVMASGGVASPNDPIQNLGFSEAELVAIVEEANNANTYVMAHAYTPRAITRAVRCGVRTIEHGNLVDHDAAQVMKEHNAYMVPTLITYEGLANDGERYGLPLDSVKKIATVRTHGLRALEILDEVGVKMGYGSDLLGETHYMQSEELTLRASVLGNAKVIQQATLIGAEILNQEGLLGEVVEGAHADLLLIDGNPLDDIALLTQPESIKLIVNRGLLHKNDC</sequence>
<organism evidence="2 3">
    <name type="scientific">Bordetella genomosp. 5</name>
    <dbReference type="NCBI Taxonomy" id="1395608"/>
    <lineage>
        <taxon>Bacteria</taxon>
        <taxon>Pseudomonadati</taxon>
        <taxon>Pseudomonadota</taxon>
        <taxon>Betaproteobacteria</taxon>
        <taxon>Burkholderiales</taxon>
        <taxon>Alcaligenaceae</taxon>
        <taxon>Bordetella</taxon>
    </lineage>
</organism>
<dbReference type="Gene3D" id="2.30.40.10">
    <property type="entry name" value="Urease, subunit C, domain 1"/>
    <property type="match status" value="1"/>
</dbReference>
<dbReference type="GO" id="GO:0016810">
    <property type="term" value="F:hydrolase activity, acting on carbon-nitrogen (but not peptide) bonds"/>
    <property type="evidence" value="ECO:0007669"/>
    <property type="project" value="InterPro"/>
</dbReference>
<keyword evidence="3" id="KW-1185">Reference proteome</keyword>
<dbReference type="InterPro" id="IPR011059">
    <property type="entry name" value="Metal-dep_hydrolase_composite"/>
</dbReference>
<feature type="domain" description="Amidohydrolase-related" evidence="1">
    <location>
        <begin position="54"/>
        <end position="400"/>
    </location>
</feature>
<dbReference type="RefSeq" id="WP_094798313.1">
    <property type="nucleotide sequence ID" value="NZ_NEVP01000001.1"/>
</dbReference>
<reference evidence="2 3" key="1">
    <citation type="submission" date="2017-05" db="EMBL/GenBank/DDBJ databases">
        <title>Complete and WGS of Bordetella genogroups.</title>
        <authorList>
            <person name="Spilker T."/>
            <person name="LiPuma J."/>
        </authorList>
    </citation>
    <scope>NUCLEOTIDE SEQUENCE [LARGE SCALE GENOMIC DNA]</scope>
    <source>
        <strain evidence="2 3">AU10456</strain>
    </source>
</reference>
<proteinExistence type="predicted"/>
<evidence type="ECO:0000313" key="3">
    <source>
        <dbReference type="Proteomes" id="UP000216913"/>
    </source>
</evidence>
<dbReference type="InterPro" id="IPR051781">
    <property type="entry name" value="Metallo-dep_Hydrolase"/>
</dbReference>
<dbReference type="EMBL" id="NEVP01000001">
    <property type="protein sequence ID" value="OZI55260.1"/>
    <property type="molecule type" value="Genomic_DNA"/>
</dbReference>
<dbReference type="InterPro" id="IPR057744">
    <property type="entry name" value="OTAase-like"/>
</dbReference>
<dbReference type="SUPFAM" id="SSF51556">
    <property type="entry name" value="Metallo-dependent hydrolases"/>
    <property type="match status" value="1"/>
</dbReference>
<dbReference type="Pfam" id="PF01979">
    <property type="entry name" value="Amidohydro_1"/>
    <property type="match status" value="1"/>
</dbReference>
<dbReference type="Gene3D" id="3.20.20.140">
    <property type="entry name" value="Metal-dependent hydrolases"/>
    <property type="match status" value="1"/>
</dbReference>
<comment type="caution">
    <text evidence="2">The sequence shown here is derived from an EMBL/GenBank/DDBJ whole genome shotgun (WGS) entry which is preliminary data.</text>
</comment>
<dbReference type="CDD" id="cd01299">
    <property type="entry name" value="Met_dep_hydrolase_A"/>
    <property type="match status" value="1"/>
</dbReference>
<evidence type="ECO:0000313" key="2">
    <source>
        <dbReference type="EMBL" id="OZI55260.1"/>
    </source>
</evidence>
<name>A0A261U1Z3_9BORD</name>
<protein>
    <submittedName>
        <fullName evidence="2">Peptidase M38</fullName>
    </submittedName>
</protein>